<dbReference type="RefSeq" id="WP_069911297.1">
    <property type="nucleotide sequence ID" value="NZ_LAJE02000285.1"/>
</dbReference>
<organism evidence="1 2">
    <name type="scientific">Devosia insulae DS-56</name>
    <dbReference type="NCBI Taxonomy" id="1116389"/>
    <lineage>
        <taxon>Bacteria</taxon>
        <taxon>Pseudomonadati</taxon>
        <taxon>Pseudomonadota</taxon>
        <taxon>Alphaproteobacteria</taxon>
        <taxon>Hyphomicrobiales</taxon>
        <taxon>Devosiaceae</taxon>
        <taxon>Devosia</taxon>
    </lineage>
</organism>
<gene>
    <name evidence="1" type="ORF">VW23_025545</name>
</gene>
<evidence type="ECO:0000313" key="2">
    <source>
        <dbReference type="Proteomes" id="UP000095463"/>
    </source>
</evidence>
<reference evidence="1 2" key="1">
    <citation type="journal article" date="2015" name="Genome Announc.">
        <title>Genome Assemblies of Three Soil-Associated Devosia species: D. insulae, D. limi, and D. soli.</title>
        <authorList>
            <person name="Hassan Y.I."/>
            <person name="Lepp D."/>
            <person name="Zhou T."/>
        </authorList>
    </citation>
    <scope>NUCLEOTIDE SEQUENCE [LARGE SCALE GENOMIC DNA]</scope>
    <source>
        <strain evidence="1 2">DS-56</strain>
    </source>
</reference>
<protein>
    <submittedName>
        <fullName evidence="1">Uncharacterized protein</fullName>
    </submittedName>
</protein>
<name>A0A1E5XLB6_9HYPH</name>
<comment type="caution">
    <text evidence="1">The sequence shown here is derived from an EMBL/GenBank/DDBJ whole genome shotgun (WGS) entry which is preliminary data.</text>
</comment>
<dbReference type="OrthoDB" id="7949562at2"/>
<sequence>MTSPAPFARRATSVPVTVVTDKAALGRFGGRDTAVVHLDPPLHAHEPGAECIACESRGNVRVLLFELQEKVRLGMAEPFVRVVVDATDVEDRTAVADAIVPGKLPAFGLRDFTVARNFHLAEVV</sequence>
<keyword evidence="2" id="KW-1185">Reference proteome</keyword>
<evidence type="ECO:0000313" key="1">
    <source>
        <dbReference type="EMBL" id="OEO29387.1"/>
    </source>
</evidence>
<dbReference type="AlphaFoldDB" id="A0A1E5XLB6"/>
<accession>A0A1E5XLB6</accession>
<dbReference type="Proteomes" id="UP000095463">
    <property type="component" value="Unassembled WGS sequence"/>
</dbReference>
<dbReference type="EMBL" id="LAJE02000285">
    <property type="protein sequence ID" value="OEO29387.1"/>
    <property type="molecule type" value="Genomic_DNA"/>
</dbReference>
<proteinExistence type="predicted"/>